<organism evidence="2 3">
    <name type="scientific">Candidatus Iainarchaeum sp</name>
    <dbReference type="NCBI Taxonomy" id="3101447"/>
    <lineage>
        <taxon>Archaea</taxon>
        <taxon>Candidatus Iainarchaeota</taxon>
        <taxon>Candidatus Iainarchaeia</taxon>
        <taxon>Candidatus Iainarchaeales</taxon>
        <taxon>Candidatus Iainarchaeaceae</taxon>
        <taxon>Candidatus Iainarchaeum</taxon>
    </lineage>
</organism>
<comment type="caution">
    <text evidence="2">The sequence shown here is derived from an EMBL/GenBank/DDBJ whole genome shotgun (WGS) entry which is preliminary data.</text>
</comment>
<evidence type="ECO:0000313" key="3">
    <source>
        <dbReference type="Proteomes" id="UP000565078"/>
    </source>
</evidence>
<keyword evidence="1" id="KW-1133">Transmembrane helix</keyword>
<protein>
    <submittedName>
        <fullName evidence="2">Uncharacterized protein</fullName>
    </submittedName>
</protein>
<evidence type="ECO:0000313" key="2">
    <source>
        <dbReference type="EMBL" id="HIH09385.1"/>
    </source>
</evidence>
<keyword evidence="1" id="KW-0812">Transmembrane</keyword>
<gene>
    <name evidence="2" type="ORF">HA254_01820</name>
</gene>
<reference evidence="3" key="1">
    <citation type="journal article" date="2020" name="bioRxiv">
        <title>A rank-normalized archaeal taxonomy based on genome phylogeny resolves widespread incomplete and uneven classifications.</title>
        <authorList>
            <person name="Rinke C."/>
            <person name="Chuvochina M."/>
            <person name="Mussig A.J."/>
            <person name="Chaumeil P.-A."/>
            <person name="Waite D.W."/>
            <person name="Whitman W.B."/>
            <person name="Parks D.H."/>
            <person name="Hugenholtz P."/>
        </authorList>
    </citation>
    <scope>NUCLEOTIDE SEQUENCE [LARGE SCALE GENOMIC DNA]</scope>
</reference>
<feature type="transmembrane region" description="Helical" evidence="1">
    <location>
        <begin position="182"/>
        <end position="202"/>
    </location>
</feature>
<dbReference type="Proteomes" id="UP000565078">
    <property type="component" value="Unassembled WGS sequence"/>
</dbReference>
<name>A0A7J4IYL1_9ARCH</name>
<sequence length="216" mass="23109">MPKRSERHVYVFINPSLDTRPGDYTVKFTAKTGTEQEEKLLKFRVIESPPEPQQGILEITSYPTQAGILQGEDKELLISVKNPTAGPMENVTVRILGLGDGLFARPKTIGVLGAKESATASLLLHASEGDINRAVNAIIEARATGYVTTKQVVINVGTPDEKPKPAEPVLSGLFSLFGGEGAFWGVIALIIVAAIIVLISLLNGNRPLDPNITGGR</sequence>
<proteinExistence type="predicted"/>
<dbReference type="AlphaFoldDB" id="A0A7J4IYL1"/>
<keyword evidence="1" id="KW-0472">Membrane</keyword>
<evidence type="ECO:0000256" key="1">
    <source>
        <dbReference type="SAM" id="Phobius"/>
    </source>
</evidence>
<accession>A0A7J4IYL1</accession>
<dbReference type="EMBL" id="DUGC01000033">
    <property type="protein sequence ID" value="HIH09385.1"/>
    <property type="molecule type" value="Genomic_DNA"/>
</dbReference>